<evidence type="ECO:0008006" key="4">
    <source>
        <dbReference type="Google" id="ProtNLM"/>
    </source>
</evidence>
<dbReference type="EMBL" id="CP099583">
    <property type="protein sequence ID" value="USS42671.1"/>
    <property type="molecule type" value="Genomic_DNA"/>
</dbReference>
<proteinExistence type="predicted"/>
<gene>
    <name evidence="2" type="ORF">NFI99_10820</name>
</gene>
<name>A0ABY5B8B0_BURGL</name>
<dbReference type="RefSeq" id="WP_127913882.1">
    <property type="nucleotide sequence ID" value="NZ_CP023204.1"/>
</dbReference>
<evidence type="ECO:0000313" key="3">
    <source>
        <dbReference type="Proteomes" id="UP001056386"/>
    </source>
</evidence>
<keyword evidence="3" id="KW-1185">Reference proteome</keyword>
<evidence type="ECO:0000256" key="1">
    <source>
        <dbReference type="SAM" id="MobiDB-lite"/>
    </source>
</evidence>
<accession>A0ABY5B8B0</accession>
<protein>
    <recommendedName>
        <fullName evidence="4">DUF982 domain-containing protein</fullName>
    </recommendedName>
</protein>
<reference evidence="2" key="1">
    <citation type="submission" date="2022-06" db="EMBL/GenBank/DDBJ databases">
        <title>Draft genome sequence of Burkholderia glumae strain GR20004 isolated from rice panicle showing bacterial panicle blight.</title>
        <authorList>
            <person name="Choi S.Y."/>
            <person name="Lee Y.H."/>
        </authorList>
    </citation>
    <scope>NUCLEOTIDE SEQUENCE</scope>
    <source>
        <strain evidence="2">GR20004</strain>
    </source>
</reference>
<dbReference type="Proteomes" id="UP001056386">
    <property type="component" value="Chromosome 2"/>
</dbReference>
<feature type="region of interest" description="Disordered" evidence="1">
    <location>
        <begin position="59"/>
        <end position="92"/>
    </location>
</feature>
<sequence>MSVAWLPSWVAARAQHADRRYRDARDACVEAFENALPYKNDIPPEGPAARVSRATAASVKPYCSPTRRPHAGTLDQRQRRAIASASEVNRLD</sequence>
<evidence type="ECO:0000313" key="2">
    <source>
        <dbReference type="EMBL" id="USS42671.1"/>
    </source>
</evidence>
<organism evidence="2 3">
    <name type="scientific">Burkholderia glumae</name>
    <name type="common">Pseudomonas glumae</name>
    <dbReference type="NCBI Taxonomy" id="337"/>
    <lineage>
        <taxon>Bacteria</taxon>
        <taxon>Pseudomonadati</taxon>
        <taxon>Pseudomonadota</taxon>
        <taxon>Betaproteobacteria</taxon>
        <taxon>Burkholderiales</taxon>
        <taxon>Burkholderiaceae</taxon>
        <taxon>Burkholderia</taxon>
    </lineage>
</organism>